<evidence type="ECO:0000256" key="2">
    <source>
        <dbReference type="ARBA" id="ARBA00022679"/>
    </source>
</evidence>
<gene>
    <name evidence="6" type="ORF">ENJ65_04285</name>
</gene>
<dbReference type="Proteomes" id="UP000885832">
    <property type="component" value="Unassembled WGS sequence"/>
</dbReference>
<keyword evidence="2" id="KW-0808">Transferase</keyword>
<keyword evidence="4" id="KW-1133">Transmembrane helix</keyword>
<dbReference type="EMBL" id="DRNF01000271">
    <property type="protein sequence ID" value="HHJ80832.1"/>
    <property type="molecule type" value="Genomic_DNA"/>
</dbReference>
<keyword evidence="4" id="KW-0472">Membrane</keyword>
<feature type="domain" description="Phospholipid/glycerol acyltransferase" evidence="5">
    <location>
        <begin position="71"/>
        <end position="185"/>
    </location>
</feature>
<organism evidence="6">
    <name type="scientific">Candidatus Tenderia electrophaga</name>
    <dbReference type="NCBI Taxonomy" id="1748243"/>
    <lineage>
        <taxon>Bacteria</taxon>
        <taxon>Pseudomonadati</taxon>
        <taxon>Pseudomonadota</taxon>
        <taxon>Gammaproteobacteria</taxon>
        <taxon>Candidatus Tenderiales</taxon>
        <taxon>Candidatus Tenderiaceae</taxon>
        <taxon>Candidatus Tenderia</taxon>
    </lineage>
</organism>
<evidence type="ECO:0000256" key="4">
    <source>
        <dbReference type="SAM" id="Phobius"/>
    </source>
</evidence>
<dbReference type="PANTHER" id="PTHR10434">
    <property type="entry name" value="1-ACYL-SN-GLYCEROL-3-PHOSPHATE ACYLTRANSFERASE"/>
    <property type="match status" value="1"/>
</dbReference>
<name>A0A832J975_9GAMM</name>
<comment type="caution">
    <text evidence="6">The sequence shown here is derived from an EMBL/GenBank/DDBJ whole genome shotgun (WGS) entry which is preliminary data.</text>
</comment>
<feature type="transmembrane region" description="Helical" evidence="4">
    <location>
        <begin position="6"/>
        <end position="28"/>
    </location>
</feature>
<sequence>MQYFRSTIFFISMVFTAVVFASLALLTFPFSFETRYRFISQYARFNIWWLKLTCGLSYEVEGLENLPKGSAIVFAKHASTWETYALQCFLPPQTWVLKRELLRIPFFGWGLALLKPVAIDRASGRKALKQLVELGKVCLDEGRWLIVFPEGTRMAPGKMRKFGFGGAMLAEKSGHPVVPIAHNAGHFWPRHGFLKKPGVIKVKIGPVIDSKAHKASEINRMAEEWIRQAMTEITGQPEEIVERKK</sequence>
<dbReference type="AlphaFoldDB" id="A0A832J975"/>
<keyword evidence="3 6" id="KW-0012">Acyltransferase</keyword>
<dbReference type="SUPFAM" id="SSF69593">
    <property type="entry name" value="Glycerol-3-phosphate (1)-acyltransferase"/>
    <property type="match status" value="1"/>
</dbReference>
<dbReference type="GO" id="GO:0003841">
    <property type="term" value="F:1-acylglycerol-3-phosphate O-acyltransferase activity"/>
    <property type="evidence" value="ECO:0007669"/>
    <property type="project" value="TreeGrafter"/>
</dbReference>
<comment type="pathway">
    <text evidence="1">Lipid metabolism.</text>
</comment>
<dbReference type="InterPro" id="IPR002123">
    <property type="entry name" value="Plipid/glycerol_acylTrfase"/>
</dbReference>
<dbReference type="CDD" id="cd07989">
    <property type="entry name" value="LPLAT_AGPAT-like"/>
    <property type="match status" value="1"/>
</dbReference>
<reference evidence="6" key="1">
    <citation type="journal article" date="2020" name="mSystems">
        <title>Genome- and Community-Level Interaction Insights into Carbon Utilization and Element Cycling Functions of Hydrothermarchaeota in Hydrothermal Sediment.</title>
        <authorList>
            <person name="Zhou Z."/>
            <person name="Liu Y."/>
            <person name="Xu W."/>
            <person name="Pan J."/>
            <person name="Luo Z.H."/>
            <person name="Li M."/>
        </authorList>
    </citation>
    <scope>NUCLEOTIDE SEQUENCE [LARGE SCALE GENOMIC DNA]</scope>
    <source>
        <strain evidence="6">HyVt-505</strain>
    </source>
</reference>
<dbReference type="PANTHER" id="PTHR10434:SF40">
    <property type="entry name" value="1-ACYL-SN-GLYCEROL-3-PHOSPHATE ACYLTRANSFERASE"/>
    <property type="match status" value="1"/>
</dbReference>
<evidence type="ECO:0000256" key="1">
    <source>
        <dbReference type="ARBA" id="ARBA00005189"/>
    </source>
</evidence>
<evidence type="ECO:0000256" key="3">
    <source>
        <dbReference type="ARBA" id="ARBA00023315"/>
    </source>
</evidence>
<protein>
    <submittedName>
        <fullName evidence="6">1-acyl-sn-glycerol-3-phosphate acyltransferase</fullName>
    </submittedName>
</protein>
<dbReference type="GO" id="GO:0006654">
    <property type="term" value="P:phosphatidic acid biosynthetic process"/>
    <property type="evidence" value="ECO:0007669"/>
    <property type="project" value="TreeGrafter"/>
</dbReference>
<proteinExistence type="predicted"/>
<dbReference type="Pfam" id="PF01553">
    <property type="entry name" value="Acyltransferase"/>
    <property type="match status" value="1"/>
</dbReference>
<keyword evidence="4" id="KW-0812">Transmembrane</keyword>
<evidence type="ECO:0000259" key="5">
    <source>
        <dbReference type="SMART" id="SM00563"/>
    </source>
</evidence>
<dbReference type="SMART" id="SM00563">
    <property type="entry name" value="PlsC"/>
    <property type="match status" value="1"/>
</dbReference>
<accession>A0A832J975</accession>
<evidence type="ECO:0000313" key="6">
    <source>
        <dbReference type="EMBL" id="HHJ80832.1"/>
    </source>
</evidence>